<feature type="compositionally biased region" description="Acidic residues" evidence="1">
    <location>
        <begin position="197"/>
        <end position="207"/>
    </location>
</feature>
<dbReference type="HOGENOM" id="CLU_917573_0_0_0"/>
<keyword evidence="3" id="KW-1185">Reference proteome</keyword>
<feature type="region of interest" description="Disordered" evidence="1">
    <location>
        <begin position="261"/>
        <end position="303"/>
    </location>
</feature>
<dbReference type="EMBL" id="CP002353">
    <property type="protein sequence ID" value="ADV60950.1"/>
    <property type="molecule type" value="Genomic_DNA"/>
</dbReference>
<feature type="compositionally biased region" description="Low complexity" evidence="1">
    <location>
        <begin position="286"/>
        <end position="303"/>
    </location>
</feature>
<dbReference type="InParanoid" id="E8QXX1"/>
<dbReference type="AlphaFoldDB" id="E8QXX1"/>
<reference key="1">
    <citation type="submission" date="2010-11" db="EMBL/GenBank/DDBJ databases">
        <title>The complete sequence of chromosome of Isophaera pallida ATCC 43644.</title>
        <authorList>
            <consortium name="US DOE Joint Genome Institute (JGI-PGF)"/>
            <person name="Lucas S."/>
            <person name="Copeland A."/>
            <person name="Lapidus A."/>
            <person name="Bruce D."/>
            <person name="Goodwin L."/>
            <person name="Pitluck S."/>
            <person name="Kyrpides N."/>
            <person name="Mavromatis K."/>
            <person name="Pagani I."/>
            <person name="Ivanova N."/>
            <person name="Saunders E."/>
            <person name="Brettin T."/>
            <person name="Detter J.C."/>
            <person name="Han C."/>
            <person name="Tapia R."/>
            <person name="Land M."/>
            <person name="Hauser L."/>
            <person name="Markowitz V."/>
            <person name="Cheng J.-F."/>
            <person name="Hugenholtz P."/>
            <person name="Woyke T."/>
            <person name="Wu D."/>
            <person name="Eisen J.A."/>
        </authorList>
    </citation>
    <scope>NUCLEOTIDE SEQUENCE</scope>
    <source>
        <strain>ATCC 43644</strain>
    </source>
</reference>
<organism evidence="2 3">
    <name type="scientific">Isosphaera pallida (strain ATCC 43644 / DSM 9630 / IS1B)</name>
    <dbReference type="NCBI Taxonomy" id="575540"/>
    <lineage>
        <taxon>Bacteria</taxon>
        <taxon>Pseudomonadati</taxon>
        <taxon>Planctomycetota</taxon>
        <taxon>Planctomycetia</taxon>
        <taxon>Isosphaerales</taxon>
        <taxon>Isosphaeraceae</taxon>
        <taxon>Isosphaera</taxon>
    </lineage>
</organism>
<reference evidence="2 3" key="2">
    <citation type="journal article" date="2011" name="Stand. Genomic Sci.">
        <title>Complete genome sequence of Isosphaera pallida type strain (IS1B).</title>
        <authorList>
            <consortium name="US DOE Joint Genome Institute (JGI-PGF)"/>
            <person name="Goker M."/>
            <person name="Cleland D."/>
            <person name="Saunders E."/>
            <person name="Lapidus A."/>
            <person name="Nolan M."/>
            <person name="Lucas S."/>
            <person name="Hammon N."/>
            <person name="Deshpande S."/>
            <person name="Cheng J.F."/>
            <person name="Tapia R."/>
            <person name="Han C."/>
            <person name="Goodwin L."/>
            <person name="Pitluck S."/>
            <person name="Liolios K."/>
            <person name="Pagani I."/>
            <person name="Ivanova N."/>
            <person name="Mavromatis K."/>
            <person name="Pati A."/>
            <person name="Chen A."/>
            <person name="Palaniappan K."/>
            <person name="Land M."/>
            <person name="Hauser L."/>
            <person name="Chang Y.J."/>
            <person name="Jeffries C.D."/>
            <person name="Detter J.C."/>
            <person name="Beck B."/>
            <person name="Woyke T."/>
            <person name="Bristow J."/>
            <person name="Eisen J.A."/>
            <person name="Markowitz V."/>
            <person name="Hugenholtz P."/>
            <person name="Kyrpides N.C."/>
            <person name="Klenk H.P."/>
        </authorList>
    </citation>
    <scope>NUCLEOTIDE SEQUENCE [LARGE SCALE GENOMIC DNA]</scope>
    <source>
        <strain evidence="3">ATCC 43644 / DSM 9630 / IS1B</strain>
    </source>
</reference>
<feature type="region of interest" description="Disordered" evidence="1">
    <location>
        <begin position="181"/>
        <end position="211"/>
    </location>
</feature>
<gene>
    <name evidence="2" type="ordered locus">Isop_0355</name>
</gene>
<dbReference type="RefSeq" id="WP_013563239.1">
    <property type="nucleotide sequence ID" value="NC_014962.1"/>
</dbReference>
<proteinExistence type="predicted"/>
<feature type="compositionally biased region" description="Basic and acidic residues" evidence="1">
    <location>
        <begin position="273"/>
        <end position="282"/>
    </location>
</feature>
<dbReference type="STRING" id="575540.Isop_0355"/>
<accession>E8QXX1</accession>
<evidence type="ECO:0000313" key="2">
    <source>
        <dbReference type="EMBL" id="ADV60950.1"/>
    </source>
</evidence>
<feature type="region of interest" description="Disordered" evidence="1">
    <location>
        <begin position="1"/>
        <end position="35"/>
    </location>
</feature>
<sequence>MAKDRRSRDQKRKAKQERKVRRGPDQDEVLAYHGGKYRKDPKLHPVFEAAEQGIHEADVALNYSLSDSVVVNAMQTLIQGLRKGTLPELVDPDAIENPERDPEGFVIACVRASWETRLKTNRPSRDAQVGVLRTMLGGIECRPEDASIGWPILGGSTRGYLGHLRLARSKSRDLTRRLLGTNLAPAPCASPSTSTDSEPEDLEDLEDLDKLPDPIPGLIGRGLLSRVTLPSHRPSLVPANPMIEAANPLLGLLRGLAAHQARHQSSANNALEHPGEPLKTIEPEDSAASSTASTAPTTQLEST</sequence>
<protein>
    <submittedName>
        <fullName evidence="2">Uncharacterized protein</fullName>
    </submittedName>
</protein>
<dbReference type="KEGG" id="ipa:Isop_0355"/>
<name>E8QXX1_ISOPI</name>
<dbReference type="eggNOG" id="ENOG502ZEQT">
    <property type="taxonomic scope" value="Bacteria"/>
</dbReference>
<dbReference type="Proteomes" id="UP000008631">
    <property type="component" value="Chromosome"/>
</dbReference>
<evidence type="ECO:0000256" key="1">
    <source>
        <dbReference type="SAM" id="MobiDB-lite"/>
    </source>
</evidence>
<feature type="compositionally biased region" description="Basic residues" evidence="1">
    <location>
        <begin position="8"/>
        <end position="21"/>
    </location>
</feature>
<evidence type="ECO:0000313" key="3">
    <source>
        <dbReference type="Proteomes" id="UP000008631"/>
    </source>
</evidence>